<accession>A0A382YAK9</accession>
<evidence type="ECO:0000259" key="3">
    <source>
        <dbReference type="Pfam" id="PF00890"/>
    </source>
</evidence>
<dbReference type="GO" id="GO:0016491">
    <property type="term" value="F:oxidoreductase activity"/>
    <property type="evidence" value="ECO:0007669"/>
    <property type="project" value="UniProtKB-KW"/>
</dbReference>
<dbReference type="Pfam" id="PF00890">
    <property type="entry name" value="FAD_binding_2"/>
    <property type="match status" value="1"/>
</dbReference>
<evidence type="ECO:0000256" key="2">
    <source>
        <dbReference type="ARBA" id="ARBA00023002"/>
    </source>
</evidence>
<dbReference type="Gene3D" id="3.50.50.60">
    <property type="entry name" value="FAD/NAD(P)-binding domain"/>
    <property type="match status" value="1"/>
</dbReference>
<dbReference type="InterPro" id="IPR003953">
    <property type="entry name" value="FAD-dep_OxRdtase_2_FAD-bd"/>
</dbReference>
<feature type="non-terminal residue" evidence="4">
    <location>
        <position position="96"/>
    </location>
</feature>
<dbReference type="AlphaFoldDB" id="A0A382YAK9"/>
<protein>
    <recommendedName>
        <fullName evidence="3">FAD-dependent oxidoreductase 2 FAD-binding domain-containing protein</fullName>
    </recommendedName>
</protein>
<proteinExistence type="predicted"/>
<dbReference type="InterPro" id="IPR036188">
    <property type="entry name" value="FAD/NAD-bd_sf"/>
</dbReference>
<dbReference type="EMBL" id="UINC01173989">
    <property type="protein sequence ID" value="SVD79891.1"/>
    <property type="molecule type" value="Genomic_DNA"/>
</dbReference>
<evidence type="ECO:0000313" key="4">
    <source>
        <dbReference type="EMBL" id="SVD79891.1"/>
    </source>
</evidence>
<dbReference type="SUPFAM" id="SSF51905">
    <property type="entry name" value="FAD/NAD(P)-binding domain"/>
    <property type="match status" value="1"/>
</dbReference>
<keyword evidence="1" id="KW-0285">Flavoprotein</keyword>
<gene>
    <name evidence="4" type="ORF">METZ01_LOCUS432745</name>
</gene>
<evidence type="ECO:0000256" key="1">
    <source>
        <dbReference type="ARBA" id="ARBA00022630"/>
    </source>
</evidence>
<sequence length="96" mass="9742">METVWLDYDVIVVGSGGAGSAAAHAASGAGARVLVVAKDPIGCSDSKIAEGIVTVRGVADDTDSHEVLADNLRLAGGDLPTPEITRAFAEDSEKAY</sequence>
<organism evidence="4">
    <name type="scientific">marine metagenome</name>
    <dbReference type="NCBI Taxonomy" id="408172"/>
    <lineage>
        <taxon>unclassified sequences</taxon>
        <taxon>metagenomes</taxon>
        <taxon>ecological metagenomes</taxon>
    </lineage>
</organism>
<reference evidence="4" key="1">
    <citation type="submission" date="2018-05" db="EMBL/GenBank/DDBJ databases">
        <authorList>
            <person name="Lanie J.A."/>
            <person name="Ng W.-L."/>
            <person name="Kazmierczak K.M."/>
            <person name="Andrzejewski T.M."/>
            <person name="Davidsen T.M."/>
            <person name="Wayne K.J."/>
            <person name="Tettelin H."/>
            <person name="Glass J.I."/>
            <person name="Rusch D."/>
            <person name="Podicherti R."/>
            <person name="Tsui H.-C.T."/>
            <person name="Winkler M.E."/>
        </authorList>
    </citation>
    <scope>NUCLEOTIDE SEQUENCE</scope>
</reference>
<name>A0A382YAK9_9ZZZZ</name>
<feature type="domain" description="FAD-dependent oxidoreductase 2 FAD-binding" evidence="3">
    <location>
        <begin position="9"/>
        <end position="95"/>
    </location>
</feature>
<keyword evidence="2" id="KW-0560">Oxidoreductase</keyword>